<evidence type="ECO:0000313" key="2">
    <source>
        <dbReference type="Proteomes" id="UP000297549"/>
    </source>
</evidence>
<dbReference type="RefSeq" id="WP_135462006.1">
    <property type="nucleotide sequence ID" value="NZ_SRLC01000001.1"/>
</dbReference>
<dbReference type="EMBL" id="SRLC01000001">
    <property type="protein sequence ID" value="TGE24435.1"/>
    <property type="molecule type" value="Genomic_DNA"/>
</dbReference>
<evidence type="ECO:0000313" key="1">
    <source>
        <dbReference type="EMBL" id="TGE24435.1"/>
    </source>
</evidence>
<accession>A0A4Z0Q3Y8</accession>
<protein>
    <submittedName>
        <fullName evidence="1">Uncharacterized protein</fullName>
    </submittedName>
</protein>
<comment type="caution">
    <text evidence="1">The sequence shown here is derived from an EMBL/GenBank/DDBJ whole genome shotgun (WGS) entry which is preliminary data.</text>
</comment>
<name>A0A4Z0Q3Y8_9BACT</name>
<gene>
    <name evidence="1" type="ORF">E5K00_04260</name>
</gene>
<dbReference type="AlphaFoldDB" id="A0A4Z0Q3Y8"/>
<proteinExistence type="predicted"/>
<sequence>MNYSLNQLGSAAECDEVLAAAQKERAILTNRRQNREFESGNLATTAPQVQAELTTITAQLTGLATMLPTLPEGPAKDKWLTEKERLEYQQKVLNRRVGSNGILALLGRELDLARLNAELAEVDAFIAAVQARKAAL</sequence>
<keyword evidence="2" id="KW-1185">Reference proteome</keyword>
<reference evidence="1 2" key="1">
    <citation type="submission" date="2019-04" db="EMBL/GenBank/DDBJ databases">
        <authorList>
            <person name="Feng G."/>
            <person name="Zhang J."/>
            <person name="Zhu H."/>
        </authorList>
    </citation>
    <scope>NUCLEOTIDE SEQUENCE [LARGE SCALE GENOMIC DNA]</scope>
    <source>
        <strain evidence="1 2">JCM 31653</strain>
    </source>
</reference>
<dbReference type="Proteomes" id="UP000297549">
    <property type="component" value="Unassembled WGS sequence"/>
</dbReference>
<dbReference type="OrthoDB" id="884544at2"/>
<organism evidence="1 2">
    <name type="scientific">Hymenobacter aquaticus</name>
    <dbReference type="NCBI Taxonomy" id="1867101"/>
    <lineage>
        <taxon>Bacteria</taxon>
        <taxon>Pseudomonadati</taxon>
        <taxon>Bacteroidota</taxon>
        <taxon>Cytophagia</taxon>
        <taxon>Cytophagales</taxon>
        <taxon>Hymenobacteraceae</taxon>
        <taxon>Hymenobacter</taxon>
    </lineage>
</organism>